<dbReference type="SUPFAM" id="SSF51569">
    <property type="entry name" value="Aldolase"/>
    <property type="match status" value="1"/>
</dbReference>
<dbReference type="AlphaFoldDB" id="A0A8I6RXW0"/>
<dbReference type="Proteomes" id="UP000494040">
    <property type="component" value="Unassembled WGS sequence"/>
</dbReference>
<evidence type="ECO:0000256" key="7">
    <source>
        <dbReference type="ARBA" id="ARBA00023239"/>
    </source>
</evidence>
<feature type="binding site" evidence="13">
    <location>
        <position position="50"/>
    </location>
    <ligand>
        <name>pyruvate</name>
        <dbReference type="ChEBI" id="CHEBI:15361"/>
    </ligand>
</feature>
<dbReference type="InterPro" id="IPR020624">
    <property type="entry name" value="Schiff_base-form_aldolases_CS"/>
</dbReference>
<keyword evidence="9" id="KW-0119">Carbohydrate metabolism</keyword>
<feature type="active site" description="Proton donor/acceptor" evidence="12">
    <location>
        <position position="141"/>
    </location>
</feature>
<evidence type="ECO:0000256" key="4">
    <source>
        <dbReference type="ARBA" id="ARBA00011881"/>
    </source>
</evidence>
<comment type="subcellular location">
    <subcellularLocation>
        <location evidence="1">Cytoplasm</location>
    </subcellularLocation>
</comment>
<dbReference type="SMART" id="SM01130">
    <property type="entry name" value="DHDPS"/>
    <property type="match status" value="1"/>
</dbReference>
<dbReference type="EnsemblMetazoa" id="XM_014398910.2">
    <property type="protein sequence ID" value="XP_014254396.1"/>
    <property type="gene ID" value="LOC106669431"/>
</dbReference>
<evidence type="ECO:0000313" key="15">
    <source>
        <dbReference type="Proteomes" id="UP000494040"/>
    </source>
</evidence>
<comment type="subunit">
    <text evidence="4">Homotetramer.</text>
</comment>
<evidence type="ECO:0000256" key="5">
    <source>
        <dbReference type="ARBA" id="ARBA00012911"/>
    </source>
</evidence>
<dbReference type="PANTHER" id="PTHR12128">
    <property type="entry name" value="DIHYDRODIPICOLINATE SYNTHASE"/>
    <property type="match status" value="1"/>
</dbReference>
<dbReference type="GO" id="GO:0008747">
    <property type="term" value="F:N-acetylneuraminate lyase activity"/>
    <property type="evidence" value="ECO:0007669"/>
    <property type="project" value="UniProtKB-EC"/>
</dbReference>
<dbReference type="InterPro" id="IPR002220">
    <property type="entry name" value="DapA-like"/>
</dbReference>
<evidence type="ECO:0000256" key="10">
    <source>
        <dbReference type="ARBA" id="ARBA00044906"/>
    </source>
</evidence>
<evidence type="ECO:0000256" key="12">
    <source>
        <dbReference type="PIRSR" id="PIRSR001365-1"/>
    </source>
</evidence>
<evidence type="ECO:0000256" key="9">
    <source>
        <dbReference type="ARBA" id="ARBA00023277"/>
    </source>
</evidence>
<dbReference type="Gene3D" id="3.20.20.70">
    <property type="entry name" value="Aldolase class I"/>
    <property type="match status" value="1"/>
</dbReference>
<evidence type="ECO:0000256" key="1">
    <source>
        <dbReference type="ARBA" id="ARBA00004496"/>
    </source>
</evidence>
<dbReference type="EC" id="4.1.3.3" evidence="5"/>
<dbReference type="OrthoDB" id="191315at2759"/>
<dbReference type="KEGG" id="clec:106669431"/>
<dbReference type="Pfam" id="PF00701">
    <property type="entry name" value="DHDPS"/>
    <property type="match status" value="1"/>
</dbReference>
<feature type="binding site" evidence="13">
    <location>
        <position position="213"/>
    </location>
    <ligand>
        <name>pyruvate</name>
        <dbReference type="ChEBI" id="CHEBI:15361"/>
    </ligand>
</feature>
<organism evidence="14 15">
    <name type="scientific">Cimex lectularius</name>
    <name type="common">Bed bug</name>
    <name type="synonym">Acanthia lectularia</name>
    <dbReference type="NCBI Taxonomy" id="79782"/>
    <lineage>
        <taxon>Eukaryota</taxon>
        <taxon>Metazoa</taxon>
        <taxon>Ecdysozoa</taxon>
        <taxon>Arthropoda</taxon>
        <taxon>Hexapoda</taxon>
        <taxon>Insecta</taxon>
        <taxon>Pterygota</taxon>
        <taxon>Neoptera</taxon>
        <taxon>Paraneoptera</taxon>
        <taxon>Hemiptera</taxon>
        <taxon>Heteroptera</taxon>
        <taxon>Panheteroptera</taxon>
        <taxon>Cimicomorpha</taxon>
        <taxon>Cimicidae</taxon>
        <taxon>Cimex</taxon>
    </lineage>
</organism>
<keyword evidence="7 11" id="KW-0456">Lyase</keyword>
<comment type="similarity">
    <text evidence="3">Belongs to the DapA family. NanA subfamily.</text>
</comment>
<keyword evidence="6" id="KW-0963">Cytoplasm</keyword>
<comment type="catalytic activity">
    <reaction evidence="10">
        <text>aceneuramate = aldehydo-N-acetyl-D-mannosamine + pyruvate</text>
        <dbReference type="Rhea" id="RHEA:23296"/>
        <dbReference type="ChEBI" id="CHEBI:15361"/>
        <dbReference type="ChEBI" id="CHEBI:17122"/>
        <dbReference type="ChEBI" id="CHEBI:173083"/>
        <dbReference type="EC" id="4.1.3.3"/>
    </reaction>
</comment>
<dbReference type="OMA" id="YWNAISA"/>
<dbReference type="PANTHER" id="PTHR12128:SF21">
    <property type="entry name" value="N-ACETYLNEURAMINATE LYASE"/>
    <property type="match status" value="1"/>
</dbReference>
<evidence type="ECO:0000256" key="3">
    <source>
        <dbReference type="ARBA" id="ARBA00006324"/>
    </source>
</evidence>
<dbReference type="PIRSF" id="PIRSF001365">
    <property type="entry name" value="DHDPS"/>
    <property type="match status" value="1"/>
</dbReference>
<reference evidence="14" key="1">
    <citation type="submission" date="2022-01" db="UniProtKB">
        <authorList>
            <consortium name="EnsemblMetazoa"/>
        </authorList>
    </citation>
    <scope>IDENTIFICATION</scope>
</reference>
<dbReference type="RefSeq" id="XP_014254397.1">
    <property type="nucleotide sequence ID" value="XM_014398911.2"/>
</dbReference>
<dbReference type="GO" id="GO:0005737">
    <property type="term" value="C:cytoplasm"/>
    <property type="evidence" value="ECO:0007669"/>
    <property type="project" value="UniProtKB-SubCell"/>
</dbReference>
<dbReference type="PRINTS" id="PR00146">
    <property type="entry name" value="DHPICSNTHASE"/>
</dbReference>
<evidence type="ECO:0000256" key="2">
    <source>
        <dbReference type="ARBA" id="ARBA00004878"/>
    </source>
</evidence>
<dbReference type="EnsemblMetazoa" id="XM_014398911.2">
    <property type="protein sequence ID" value="XP_014254397.1"/>
    <property type="gene ID" value="LOC106669431"/>
</dbReference>
<dbReference type="InterPro" id="IPR013785">
    <property type="entry name" value="Aldolase_TIM"/>
</dbReference>
<protein>
    <recommendedName>
        <fullName evidence="5">N-acetylneuraminate lyase</fullName>
        <ecNumber evidence="5">4.1.3.3</ecNumber>
    </recommendedName>
</protein>
<evidence type="ECO:0000256" key="13">
    <source>
        <dbReference type="PIRSR" id="PIRSR001365-2"/>
    </source>
</evidence>
<evidence type="ECO:0000256" key="11">
    <source>
        <dbReference type="PIRNR" id="PIRNR001365"/>
    </source>
</evidence>
<dbReference type="PROSITE" id="PS00665">
    <property type="entry name" value="DHDPS_1"/>
    <property type="match status" value="1"/>
</dbReference>
<dbReference type="RefSeq" id="XP_014254396.1">
    <property type="nucleotide sequence ID" value="XM_014398910.2"/>
</dbReference>
<proteinExistence type="inferred from homology"/>
<keyword evidence="15" id="KW-1185">Reference proteome</keyword>
<dbReference type="GeneID" id="106669431"/>
<feature type="active site" description="Schiff-base intermediate with substrate" evidence="12">
    <location>
        <position position="171"/>
    </location>
</feature>
<evidence type="ECO:0000256" key="8">
    <source>
        <dbReference type="ARBA" id="ARBA00023270"/>
    </source>
</evidence>
<evidence type="ECO:0000256" key="6">
    <source>
        <dbReference type="ARBA" id="ARBA00022490"/>
    </source>
</evidence>
<keyword evidence="8" id="KW-0704">Schiff base</keyword>
<sequence length="323" mass="36091">MVLSFKFRGSMAPVFTPFTQSLEINFDIIEPYAKFLHDAGVKGILVGGTTGEGVSMTLVERKTVAEVWLNTCKRLGQTVMVQVGGASLVEVVALAKHAEEMKADAILCLPELFFRPKTITDLIQYLYYVSKGAPNTPLLYYHIPSFTGVNLDMAQFLEKGRDTIPTLAGIKFTDTDLEEGARCIKEAGNDMVVFLGADQLISAASVLGFDSLIATTLNLWPYMHDQILNNAKLDRFREMSEMQYRLSEWVQIITKQGSWVPAMKMAMKVITGLDMGPVRPPLISLESNQVQEMINELETVCKKACNLCVYQESKYLRPPRSRI</sequence>
<dbReference type="EnsemblMetazoa" id="XM_014398909.2">
    <property type="protein sequence ID" value="XP_014254395.1"/>
    <property type="gene ID" value="LOC106669431"/>
</dbReference>
<name>A0A8I6RXW0_CIMLE</name>
<comment type="pathway">
    <text evidence="2">Amino-sugar metabolism; N-acetylneuraminate degradation.</text>
</comment>
<evidence type="ECO:0000313" key="14">
    <source>
        <dbReference type="EnsemblMetazoa" id="XP_014254395.1"/>
    </source>
</evidence>
<accession>A0A8I6RXW0</accession>
<dbReference type="RefSeq" id="XP_014254395.1">
    <property type="nucleotide sequence ID" value="XM_014398909.2"/>
</dbReference>